<evidence type="ECO:0000256" key="1">
    <source>
        <dbReference type="SAM" id="MobiDB-lite"/>
    </source>
</evidence>
<sequence length="60" mass="6578">MQLKVKRLVLPTATGTPTNDEIQGATLKGEGQTRKSRNGKSITELPVDNLSHLYLLIMIS</sequence>
<dbReference type="EMBL" id="JACCKB010000141">
    <property type="protein sequence ID" value="NYZ69765.1"/>
    <property type="molecule type" value="Genomic_DNA"/>
</dbReference>
<keyword evidence="3" id="KW-1185">Reference proteome</keyword>
<organism evidence="2 3">
    <name type="scientific">Spartinivicinus marinus</name>
    <dbReference type="NCBI Taxonomy" id="2994442"/>
    <lineage>
        <taxon>Bacteria</taxon>
        <taxon>Pseudomonadati</taxon>
        <taxon>Pseudomonadota</taxon>
        <taxon>Gammaproteobacteria</taxon>
        <taxon>Oceanospirillales</taxon>
        <taxon>Zooshikellaceae</taxon>
        <taxon>Spartinivicinus</taxon>
    </lineage>
</organism>
<feature type="region of interest" description="Disordered" evidence="1">
    <location>
        <begin position="14"/>
        <end position="41"/>
    </location>
</feature>
<dbReference type="Proteomes" id="UP000569732">
    <property type="component" value="Unassembled WGS sequence"/>
</dbReference>
<reference evidence="2 3" key="1">
    <citation type="submission" date="2020-07" db="EMBL/GenBank/DDBJ databases">
        <title>Endozoicomonas sp. nov., isolated from sediment.</title>
        <authorList>
            <person name="Gu T."/>
        </authorList>
    </citation>
    <scope>NUCLEOTIDE SEQUENCE [LARGE SCALE GENOMIC DNA]</scope>
    <source>
        <strain evidence="2 3">SM1973</strain>
    </source>
</reference>
<proteinExistence type="predicted"/>
<dbReference type="RefSeq" id="WP_180571742.1">
    <property type="nucleotide sequence ID" value="NZ_JACCKB010000141.1"/>
</dbReference>
<comment type="caution">
    <text evidence="2">The sequence shown here is derived from an EMBL/GenBank/DDBJ whole genome shotgun (WGS) entry which is preliminary data.</text>
</comment>
<accession>A0A853IL16</accession>
<evidence type="ECO:0000313" key="3">
    <source>
        <dbReference type="Proteomes" id="UP000569732"/>
    </source>
</evidence>
<dbReference type="AlphaFoldDB" id="A0A853IL16"/>
<evidence type="ECO:0000313" key="2">
    <source>
        <dbReference type="EMBL" id="NYZ69765.1"/>
    </source>
</evidence>
<name>A0A853IL16_9GAMM</name>
<protein>
    <submittedName>
        <fullName evidence="2">Uncharacterized protein</fullName>
    </submittedName>
</protein>
<gene>
    <name evidence="2" type="ORF">H0A36_27515</name>
</gene>